<sequence length="219" mass="24713">MLIKKLSLTLFVLLSLTHLATAQTSVGFRGGVSISSLSYRYQLGRPVQFADGITAQTYALVLEHFGQKNAGFQFELQYITLGYNQENDAMMVNRTEMDYLKMPLLSNFYFGRSGRFHIKVGPHLGYLLNARDVSREFERDVIELPTYGQSGDDPKRVMYGLSLGAGISKLFGMSTLAADGRFSYEFGDPESQGRIFDLNTTTLEITLTYLIRIKKAKWQ</sequence>
<organism evidence="3 4">
    <name type="scientific">Arthrospiribacter ruber</name>
    <dbReference type="NCBI Taxonomy" id="2487934"/>
    <lineage>
        <taxon>Bacteria</taxon>
        <taxon>Pseudomonadati</taxon>
        <taxon>Bacteroidota</taxon>
        <taxon>Cytophagia</taxon>
        <taxon>Cytophagales</taxon>
        <taxon>Cyclobacteriaceae</taxon>
        <taxon>Arthrospiribacter</taxon>
    </lineage>
</organism>
<comment type="caution">
    <text evidence="3">The sequence shown here is derived from an EMBL/GenBank/DDBJ whole genome shotgun (WGS) entry which is preliminary data.</text>
</comment>
<feature type="domain" description="Outer membrane protein beta-barrel" evidence="2">
    <location>
        <begin position="23"/>
        <end position="187"/>
    </location>
</feature>
<dbReference type="Proteomes" id="UP000727490">
    <property type="component" value="Unassembled WGS sequence"/>
</dbReference>
<dbReference type="Pfam" id="PF13568">
    <property type="entry name" value="OMP_b-brl_2"/>
    <property type="match status" value="1"/>
</dbReference>
<gene>
    <name evidence="3" type="ORF">EGN73_14575</name>
</gene>
<evidence type="ECO:0000313" key="3">
    <source>
        <dbReference type="EMBL" id="MBW3469023.1"/>
    </source>
</evidence>
<dbReference type="AlphaFoldDB" id="A0A951J1E2"/>
<keyword evidence="1" id="KW-0732">Signal</keyword>
<feature type="chain" id="PRO_5037810063" evidence="1">
    <location>
        <begin position="23"/>
        <end position="219"/>
    </location>
</feature>
<feature type="signal peptide" evidence="1">
    <location>
        <begin position="1"/>
        <end position="22"/>
    </location>
</feature>
<keyword evidence="4" id="KW-1185">Reference proteome</keyword>
<evidence type="ECO:0000259" key="2">
    <source>
        <dbReference type="Pfam" id="PF13568"/>
    </source>
</evidence>
<proteinExistence type="predicted"/>
<protein>
    <submittedName>
        <fullName evidence="3">PorT family protein</fullName>
    </submittedName>
</protein>
<evidence type="ECO:0000256" key="1">
    <source>
        <dbReference type="SAM" id="SignalP"/>
    </source>
</evidence>
<evidence type="ECO:0000313" key="4">
    <source>
        <dbReference type="Proteomes" id="UP000727490"/>
    </source>
</evidence>
<dbReference type="RefSeq" id="WP_219291303.1">
    <property type="nucleotide sequence ID" value="NZ_RPHB01000006.1"/>
</dbReference>
<reference evidence="3 4" key="1">
    <citation type="journal article" date="2020" name="Syst. Appl. Microbiol.">
        <title>Arthrospiribacter ruber gen. nov., sp. nov., a novel bacterium isolated from Arthrospira cultures.</title>
        <authorList>
            <person name="Waleron M."/>
            <person name="Misztak A."/>
            <person name="Waleron M.M."/>
            <person name="Furmaniak M."/>
            <person name="Mrozik A."/>
            <person name="Waleron K."/>
        </authorList>
    </citation>
    <scope>NUCLEOTIDE SEQUENCE [LARGE SCALE GENOMIC DNA]</scope>
    <source>
        <strain evidence="3 4">DPMB0001</strain>
    </source>
</reference>
<dbReference type="InterPro" id="IPR025665">
    <property type="entry name" value="Beta-barrel_OMP_2"/>
</dbReference>
<dbReference type="EMBL" id="RPHB01000006">
    <property type="protein sequence ID" value="MBW3469023.1"/>
    <property type="molecule type" value="Genomic_DNA"/>
</dbReference>
<accession>A0A951J1E2</accession>
<name>A0A951J1E2_9BACT</name>